<sequence>MCSSAECNCITELTFTLGLEPSTDHSKHHCIMHLATESR</sequence>
<keyword evidence="2" id="KW-1185">Reference proteome</keyword>
<dbReference type="EMBL" id="UZAI01017507">
    <property type="protein sequence ID" value="VDP25852.1"/>
    <property type="molecule type" value="Genomic_DNA"/>
</dbReference>
<accession>A0A3P8BJD5</accession>
<proteinExistence type="predicted"/>
<gene>
    <name evidence="1" type="ORF">SMRZ_LOCUS17945</name>
</gene>
<organism evidence="1 2">
    <name type="scientific">Schistosoma margrebowiei</name>
    <dbReference type="NCBI Taxonomy" id="48269"/>
    <lineage>
        <taxon>Eukaryota</taxon>
        <taxon>Metazoa</taxon>
        <taxon>Spiralia</taxon>
        <taxon>Lophotrochozoa</taxon>
        <taxon>Platyhelminthes</taxon>
        <taxon>Trematoda</taxon>
        <taxon>Digenea</taxon>
        <taxon>Strigeidida</taxon>
        <taxon>Schistosomatoidea</taxon>
        <taxon>Schistosomatidae</taxon>
        <taxon>Schistosoma</taxon>
    </lineage>
</organism>
<name>A0A3P8BJD5_9TREM</name>
<evidence type="ECO:0000313" key="2">
    <source>
        <dbReference type="Proteomes" id="UP000277204"/>
    </source>
</evidence>
<dbReference type="AlphaFoldDB" id="A0A3P8BJD5"/>
<protein>
    <submittedName>
        <fullName evidence="1">Uncharacterized protein</fullName>
    </submittedName>
</protein>
<reference evidence="1 2" key="1">
    <citation type="submission" date="2018-11" db="EMBL/GenBank/DDBJ databases">
        <authorList>
            <consortium name="Pathogen Informatics"/>
        </authorList>
    </citation>
    <scope>NUCLEOTIDE SEQUENCE [LARGE SCALE GENOMIC DNA]</scope>
    <source>
        <strain evidence="1 2">Zambia</strain>
    </source>
</reference>
<dbReference type="Proteomes" id="UP000277204">
    <property type="component" value="Unassembled WGS sequence"/>
</dbReference>
<evidence type="ECO:0000313" key="1">
    <source>
        <dbReference type="EMBL" id="VDP25852.1"/>
    </source>
</evidence>